<evidence type="ECO:0008006" key="4">
    <source>
        <dbReference type="Google" id="ProtNLM"/>
    </source>
</evidence>
<keyword evidence="1" id="KW-0812">Transmembrane</keyword>
<feature type="transmembrane region" description="Helical" evidence="1">
    <location>
        <begin position="12"/>
        <end position="32"/>
    </location>
</feature>
<proteinExistence type="predicted"/>
<dbReference type="AlphaFoldDB" id="A0A2S2FJ67"/>
<keyword evidence="1" id="KW-1133">Transmembrane helix</keyword>
<gene>
    <name evidence="2" type="ORF">DJ533_18450</name>
</gene>
<evidence type="ECO:0000313" key="3">
    <source>
        <dbReference type="Proteomes" id="UP000245977"/>
    </source>
</evidence>
<dbReference type="EMBL" id="CP029397">
    <property type="protein sequence ID" value="AWL30392.1"/>
    <property type="molecule type" value="Genomic_DNA"/>
</dbReference>
<dbReference type="STRING" id="1871111.GCA_001704615_01713"/>
<feature type="transmembrane region" description="Helical" evidence="1">
    <location>
        <begin position="108"/>
        <end position="131"/>
    </location>
</feature>
<feature type="transmembrane region" description="Helical" evidence="1">
    <location>
        <begin position="52"/>
        <end position="74"/>
    </location>
</feature>
<organism evidence="2 3">
    <name type="scientific">Acinetobacter defluvii</name>
    <dbReference type="NCBI Taxonomy" id="1871111"/>
    <lineage>
        <taxon>Bacteria</taxon>
        <taxon>Pseudomonadati</taxon>
        <taxon>Pseudomonadota</taxon>
        <taxon>Gammaproteobacteria</taxon>
        <taxon>Moraxellales</taxon>
        <taxon>Moraxellaceae</taxon>
        <taxon>Acinetobacter</taxon>
    </lineage>
</organism>
<keyword evidence="1" id="KW-0472">Membrane</keyword>
<sequence>MHKSPAISLPVFYSLIIAQFILPLISALVDLFSPQPELALLDKTLYTEPQALEIFIICGAFIIVLVITIGLFFRKNWARKAYLYTFFPAFLLYFLPYMHWIYMSSFAAIFSDLAFVCSGILLTILAIPTLYEPLFEDKF</sequence>
<evidence type="ECO:0000313" key="2">
    <source>
        <dbReference type="EMBL" id="AWL30392.1"/>
    </source>
</evidence>
<dbReference type="Proteomes" id="UP000245977">
    <property type="component" value="Chromosome"/>
</dbReference>
<keyword evidence="3" id="KW-1185">Reference proteome</keyword>
<dbReference type="OrthoDB" id="6712767at2"/>
<name>A0A2S2FJ67_9GAMM</name>
<feature type="transmembrane region" description="Helical" evidence="1">
    <location>
        <begin position="81"/>
        <end position="102"/>
    </location>
</feature>
<dbReference type="KEGG" id="adv:DJ533_18450"/>
<protein>
    <recommendedName>
        <fullName evidence="4">DUF2127 domain-containing protein</fullName>
    </recommendedName>
</protein>
<dbReference type="RefSeq" id="WP_065995182.1">
    <property type="nucleotide sequence ID" value="NZ_CP029397.2"/>
</dbReference>
<reference evidence="2" key="1">
    <citation type="submission" date="2019-08" db="EMBL/GenBank/DDBJ databases">
        <title>The complete genome of Acinetobacter defluvii strain WCHAD010030.</title>
        <authorList>
            <person name="Hu Y."/>
            <person name="Qin J."/>
            <person name="Feng Y."/>
            <person name="Zong Z."/>
        </authorList>
    </citation>
    <scope>NUCLEOTIDE SEQUENCE</scope>
    <source>
        <strain evidence="2">WCHA30</strain>
    </source>
</reference>
<accession>A0A2S2FJ67</accession>
<evidence type="ECO:0000256" key="1">
    <source>
        <dbReference type="SAM" id="Phobius"/>
    </source>
</evidence>